<dbReference type="RefSeq" id="WP_198206129.1">
    <property type="nucleotide sequence ID" value="NZ_JACFSA010000003.1"/>
</dbReference>
<sequence>MPIKSDIDPCKLPFRHLRWSPPHRCTEKNDAPIAAQLFIAPVTNERMQKAKFGLAPKSNGKTIKLTRKETAASAKLILAVSMQHFFEATNYLF</sequence>
<protein>
    <submittedName>
        <fullName evidence="1">Uncharacterized protein</fullName>
    </submittedName>
</protein>
<dbReference type="Proteomes" id="UP000700855">
    <property type="component" value="Unassembled WGS sequence"/>
</dbReference>
<reference evidence="1 2" key="1">
    <citation type="submission" date="2020-07" db="EMBL/GenBank/DDBJ databases">
        <title>Isolated bacteria genomes of Apis mellifera.</title>
        <authorList>
            <person name="Wu J."/>
            <person name="Zheng H."/>
        </authorList>
    </citation>
    <scope>NUCLEOTIDE SEQUENCE [LARGE SCALE GENOMIC DNA]</scope>
    <source>
        <strain evidence="1 2">W8116</strain>
    </source>
</reference>
<evidence type="ECO:0000313" key="1">
    <source>
        <dbReference type="EMBL" id="MBI0144239.1"/>
    </source>
</evidence>
<comment type="caution">
    <text evidence="1">The sequence shown here is derived from an EMBL/GenBank/DDBJ whole genome shotgun (WGS) entry which is preliminary data.</text>
</comment>
<organism evidence="1 2">
    <name type="scientific">Bifidobacterium choladohabitans</name>
    <dbReference type="NCBI Taxonomy" id="2750947"/>
    <lineage>
        <taxon>Bacteria</taxon>
        <taxon>Bacillati</taxon>
        <taxon>Actinomycetota</taxon>
        <taxon>Actinomycetes</taxon>
        <taxon>Bifidobacteriales</taxon>
        <taxon>Bifidobacteriaceae</taxon>
        <taxon>Bifidobacterium</taxon>
    </lineage>
</organism>
<gene>
    <name evidence="1" type="ORF">H3U98_05530</name>
</gene>
<keyword evidence="2" id="KW-1185">Reference proteome</keyword>
<name>A0ABS0R1E2_9BIFI</name>
<dbReference type="EMBL" id="JACFSA010000003">
    <property type="protein sequence ID" value="MBI0144239.1"/>
    <property type="molecule type" value="Genomic_DNA"/>
</dbReference>
<proteinExistence type="predicted"/>
<accession>A0ABS0R1E2</accession>
<evidence type="ECO:0000313" key="2">
    <source>
        <dbReference type="Proteomes" id="UP000700855"/>
    </source>
</evidence>